<dbReference type="AlphaFoldDB" id="A0A034WMG5"/>
<dbReference type="PROSITE" id="PS50011">
    <property type="entry name" value="PROTEIN_KINASE_DOM"/>
    <property type="match status" value="1"/>
</dbReference>
<dbReference type="GO" id="GO:0004714">
    <property type="term" value="F:transmembrane receptor protein tyrosine kinase activity"/>
    <property type="evidence" value="ECO:0007669"/>
    <property type="project" value="TreeGrafter"/>
</dbReference>
<proteinExistence type="predicted"/>
<dbReference type="Gene3D" id="1.10.510.10">
    <property type="entry name" value="Transferase(Phosphotransferase) domain 1"/>
    <property type="match status" value="1"/>
</dbReference>
<keyword evidence="2" id="KW-0418">Kinase</keyword>
<reference evidence="2" key="1">
    <citation type="journal article" date="2014" name="BMC Genomics">
        <title>Characterizing the developmental transcriptome of the oriental fruit fly, Bactrocera dorsalis (Diptera: Tephritidae) through comparative genomic analysis with Drosophila melanogaster utilizing modENCODE datasets.</title>
        <authorList>
            <person name="Geib S.M."/>
            <person name="Calla B."/>
            <person name="Hall B."/>
            <person name="Hou S."/>
            <person name="Manoukis N.C."/>
        </authorList>
    </citation>
    <scope>NUCLEOTIDE SEQUENCE</scope>
    <source>
        <strain evidence="2">Punador</strain>
    </source>
</reference>
<dbReference type="GO" id="GO:0043235">
    <property type="term" value="C:receptor complex"/>
    <property type="evidence" value="ECO:0007669"/>
    <property type="project" value="TreeGrafter"/>
</dbReference>
<dbReference type="FunFam" id="1.10.510.10:FF:001346">
    <property type="entry name" value="Uncharacterized protein"/>
    <property type="match status" value="1"/>
</dbReference>
<keyword evidence="2" id="KW-0808">Transferase</keyword>
<dbReference type="SMR" id="A0A034WMG5"/>
<dbReference type="InterPro" id="IPR011009">
    <property type="entry name" value="Kinase-like_dom_sf"/>
</dbReference>
<evidence type="ECO:0000259" key="1">
    <source>
        <dbReference type="PROSITE" id="PS50011"/>
    </source>
</evidence>
<evidence type="ECO:0000313" key="2">
    <source>
        <dbReference type="EMBL" id="JAC55542.1"/>
    </source>
</evidence>
<dbReference type="SMART" id="SM00219">
    <property type="entry name" value="TyrKc"/>
    <property type="match status" value="1"/>
</dbReference>
<feature type="domain" description="Protein kinase" evidence="1">
    <location>
        <begin position="1"/>
        <end position="113"/>
    </location>
</feature>
<organism evidence="2">
    <name type="scientific">Bactrocera dorsalis</name>
    <name type="common">Oriental fruit fly</name>
    <name type="synonym">Dacus dorsalis</name>
    <dbReference type="NCBI Taxonomy" id="27457"/>
    <lineage>
        <taxon>Eukaryota</taxon>
        <taxon>Metazoa</taxon>
        <taxon>Ecdysozoa</taxon>
        <taxon>Arthropoda</taxon>
        <taxon>Hexapoda</taxon>
        <taxon>Insecta</taxon>
        <taxon>Pterygota</taxon>
        <taxon>Neoptera</taxon>
        <taxon>Endopterygota</taxon>
        <taxon>Diptera</taxon>
        <taxon>Brachycera</taxon>
        <taxon>Muscomorpha</taxon>
        <taxon>Tephritoidea</taxon>
        <taxon>Tephritidae</taxon>
        <taxon>Bactrocera</taxon>
        <taxon>Bactrocera</taxon>
    </lineage>
</organism>
<dbReference type="SUPFAM" id="SSF56112">
    <property type="entry name" value="Protein kinase-like (PK-like)"/>
    <property type="match status" value="1"/>
</dbReference>
<dbReference type="PANTHER" id="PTHR24416">
    <property type="entry name" value="TYROSINE-PROTEIN KINASE RECEPTOR"/>
    <property type="match status" value="1"/>
</dbReference>
<dbReference type="InterPro" id="IPR020635">
    <property type="entry name" value="Tyr_kinase_cat_dom"/>
</dbReference>
<feature type="non-terminal residue" evidence="2">
    <location>
        <position position="1"/>
    </location>
</feature>
<protein>
    <submittedName>
        <fullName evidence="2">Tyrosine-protein kinase shark</fullName>
    </submittedName>
</protein>
<dbReference type="InterPro" id="IPR050122">
    <property type="entry name" value="RTK"/>
</dbReference>
<dbReference type="InterPro" id="IPR001245">
    <property type="entry name" value="Ser-Thr/Tyr_kinase_cat_dom"/>
</dbReference>
<dbReference type="InterPro" id="IPR000719">
    <property type="entry name" value="Prot_kinase_dom"/>
</dbReference>
<name>A0A034WMG5_BACDO</name>
<accession>A0A034WMG5</accession>
<dbReference type="PRINTS" id="PR00109">
    <property type="entry name" value="TYRKINASE"/>
</dbReference>
<dbReference type="GO" id="GO:0007169">
    <property type="term" value="P:cell surface receptor protein tyrosine kinase signaling pathway"/>
    <property type="evidence" value="ECO:0007669"/>
    <property type="project" value="TreeGrafter"/>
</dbReference>
<dbReference type="Pfam" id="PF07714">
    <property type="entry name" value="PK_Tyr_Ser-Thr"/>
    <property type="match status" value="1"/>
</dbReference>
<gene>
    <name evidence="2" type="primary">SHARK</name>
</gene>
<sequence length="126" mass="14612">NGIPIVIDYDLIKNCIIPRYAPESYKNGIFSHSSDVWSYGVTLWEMFSLGEVPYGEMLGSEAVKLIEDGKRLLQPKFCPNNVYTIMENCWQYNPKDRPTFSYLTEIFVKDPDYENIIELVKTRSIS</sequence>
<dbReference type="PANTHER" id="PTHR24416:SF600">
    <property type="entry name" value="PDGF- AND VEGF-RECEPTOR RELATED, ISOFORM J"/>
    <property type="match status" value="1"/>
</dbReference>
<dbReference type="EMBL" id="GAKP01003410">
    <property type="protein sequence ID" value="JAC55542.1"/>
    <property type="molecule type" value="Transcribed_RNA"/>
</dbReference>
<dbReference type="GO" id="GO:0005524">
    <property type="term" value="F:ATP binding"/>
    <property type="evidence" value="ECO:0007669"/>
    <property type="project" value="InterPro"/>
</dbReference>
<dbReference type="GO" id="GO:0005886">
    <property type="term" value="C:plasma membrane"/>
    <property type="evidence" value="ECO:0007669"/>
    <property type="project" value="TreeGrafter"/>
</dbReference>
<dbReference type="OrthoDB" id="67310at2759"/>